<dbReference type="PANTHER" id="PTHR23308">
    <property type="entry name" value="NUCLEAR INHIBITOR OF PROTEIN PHOSPHATASE-1"/>
    <property type="match status" value="1"/>
</dbReference>
<dbReference type="Gene3D" id="2.60.200.20">
    <property type="match status" value="1"/>
</dbReference>
<dbReference type="PROSITE" id="PS50104">
    <property type="entry name" value="TIR"/>
    <property type="match status" value="1"/>
</dbReference>
<dbReference type="CDD" id="cd00060">
    <property type="entry name" value="FHA"/>
    <property type="match status" value="1"/>
</dbReference>
<dbReference type="InterPro" id="IPR035897">
    <property type="entry name" value="Toll_tir_struct_dom_sf"/>
</dbReference>
<dbReference type="InterPro" id="IPR008984">
    <property type="entry name" value="SMAD_FHA_dom_sf"/>
</dbReference>
<protein>
    <submittedName>
        <fullName evidence="3">TIR domain-containing protein</fullName>
    </submittedName>
</protein>
<gene>
    <name evidence="3" type="ORF">M1K48_09400</name>
</gene>
<organism evidence="3 4">
    <name type="scientific">Sphingomonas glaciei</name>
    <dbReference type="NCBI Taxonomy" id="2938948"/>
    <lineage>
        <taxon>Bacteria</taxon>
        <taxon>Pseudomonadati</taxon>
        <taxon>Pseudomonadota</taxon>
        <taxon>Alphaproteobacteria</taxon>
        <taxon>Sphingomonadales</taxon>
        <taxon>Sphingomonadaceae</taxon>
        <taxon>Sphingomonas</taxon>
    </lineage>
</organism>
<dbReference type="SUPFAM" id="SSF49879">
    <property type="entry name" value="SMAD/FHA domain"/>
    <property type="match status" value="1"/>
</dbReference>
<evidence type="ECO:0000313" key="3">
    <source>
        <dbReference type="EMBL" id="UUR07164.1"/>
    </source>
</evidence>
<dbReference type="Pfam" id="PF13676">
    <property type="entry name" value="TIR_2"/>
    <property type="match status" value="1"/>
</dbReference>
<dbReference type="Proteomes" id="UP000831921">
    <property type="component" value="Chromosome"/>
</dbReference>
<dbReference type="SMART" id="SM00255">
    <property type="entry name" value="TIR"/>
    <property type="match status" value="1"/>
</dbReference>
<dbReference type="PROSITE" id="PS50006">
    <property type="entry name" value="FHA_DOMAIN"/>
    <property type="match status" value="1"/>
</dbReference>
<feature type="domain" description="FHA" evidence="1">
    <location>
        <begin position="217"/>
        <end position="266"/>
    </location>
</feature>
<name>A0ABY5MRP6_9SPHN</name>
<dbReference type="Gene3D" id="3.40.50.10140">
    <property type="entry name" value="Toll/interleukin-1 receptor homology (TIR) domain"/>
    <property type="match status" value="1"/>
</dbReference>
<evidence type="ECO:0000259" key="2">
    <source>
        <dbReference type="PROSITE" id="PS50104"/>
    </source>
</evidence>
<reference evidence="3 4" key="1">
    <citation type="submission" date="2022-05" db="EMBL/GenBank/DDBJ databases">
        <title>S8-45 Sphingomonas ultraviolaceadurans.</title>
        <authorList>
            <person name="Liu Y."/>
        </authorList>
    </citation>
    <scope>NUCLEOTIDE SEQUENCE [LARGE SCALE GENOMIC DNA]</scope>
    <source>
        <strain evidence="3 4">S8-45</strain>
    </source>
</reference>
<dbReference type="RefSeq" id="WP_249454724.1">
    <property type="nucleotide sequence ID" value="NZ_CP097253.1"/>
</dbReference>
<dbReference type="SMART" id="SM00240">
    <property type="entry name" value="FHA"/>
    <property type="match status" value="1"/>
</dbReference>
<accession>A0ABY5MRP6</accession>
<dbReference type="InterPro" id="IPR000157">
    <property type="entry name" value="TIR_dom"/>
</dbReference>
<dbReference type="InterPro" id="IPR050923">
    <property type="entry name" value="Cell_Proc_Reg/RNA_Proc"/>
</dbReference>
<dbReference type="SUPFAM" id="SSF52200">
    <property type="entry name" value="Toll/Interleukin receptor TIR domain"/>
    <property type="match status" value="1"/>
</dbReference>
<dbReference type="EMBL" id="CP097253">
    <property type="protein sequence ID" value="UUR07164.1"/>
    <property type="molecule type" value="Genomic_DNA"/>
</dbReference>
<sequence length="303" mass="33523">MAGRDIFISYSRDDRAAARHFAKCLEEDGFTVWWDAALHSGESFDQVIERELRAAAAAIVLWSPRSVASRWVRAEATLADRQGKLIPVIIEQCERPIIFELTHTNDLADWIGDKNDPRWKGLVDDIARLVGDRRARTAGPAAEKPAAQPVPFAAALPLQREQQAPPHQPAMVPPQDNDDSQATQFFVGADCQDIFHCLEISTEEHGERRYIVAPQGLRIGRSPPADIILSDRQVSRSHCLVELDGNALRITDLGSTNGTYVDGKRVERSASLAVGSVLTVGTVSMRHQVRSARVMSQRRYAVG</sequence>
<keyword evidence="4" id="KW-1185">Reference proteome</keyword>
<evidence type="ECO:0000259" key="1">
    <source>
        <dbReference type="PROSITE" id="PS50006"/>
    </source>
</evidence>
<feature type="domain" description="TIR" evidence="2">
    <location>
        <begin position="2"/>
        <end position="134"/>
    </location>
</feature>
<dbReference type="Pfam" id="PF00498">
    <property type="entry name" value="FHA"/>
    <property type="match status" value="1"/>
</dbReference>
<proteinExistence type="predicted"/>
<dbReference type="InterPro" id="IPR000253">
    <property type="entry name" value="FHA_dom"/>
</dbReference>
<evidence type="ECO:0000313" key="4">
    <source>
        <dbReference type="Proteomes" id="UP000831921"/>
    </source>
</evidence>